<evidence type="ECO:0000256" key="4">
    <source>
        <dbReference type="SAM" id="MobiDB-lite"/>
    </source>
</evidence>
<dbReference type="GO" id="GO:0005840">
    <property type="term" value="C:ribosome"/>
    <property type="evidence" value="ECO:0007669"/>
    <property type="project" value="UniProtKB-KW"/>
</dbReference>
<dbReference type="GO" id="GO:1990904">
    <property type="term" value="C:ribonucleoprotein complex"/>
    <property type="evidence" value="ECO:0007669"/>
    <property type="project" value="UniProtKB-KW"/>
</dbReference>
<dbReference type="GO" id="GO:0006412">
    <property type="term" value="P:translation"/>
    <property type="evidence" value="ECO:0007669"/>
    <property type="project" value="InterPro"/>
</dbReference>
<gene>
    <name evidence="6" type="ORF">B0A50_07488</name>
</gene>
<evidence type="ECO:0000313" key="7">
    <source>
        <dbReference type="Proteomes" id="UP000308549"/>
    </source>
</evidence>
<keyword evidence="2" id="KW-0689">Ribosomal protein</keyword>
<dbReference type="Proteomes" id="UP000308549">
    <property type="component" value="Unassembled WGS sequence"/>
</dbReference>
<feature type="compositionally biased region" description="Basic residues" evidence="4">
    <location>
        <begin position="41"/>
        <end position="51"/>
    </location>
</feature>
<comment type="similarity">
    <text evidence="1">Belongs to the universal ribosomal protein uL24 family.</text>
</comment>
<dbReference type="GO" id="GO:0003723">
    <property type="term" value="F:RNA binding"/>
    <property type="evidence" value="ECO:0007669"/>
    <property type="project" value="InterPro"/>
</dbReference>
<dbReference type="SUPFAM" id="SSF46689">
    <property type="entry name" value="Homeodomain-like"/>
    <property type="match status" value="1"/>
</dbReference>
<dbReference type="InterPro" id="IPR005825">
    <property type="entry name" value="Ribosomal_uL24_CS"/>
</dbReference>
<evidence type="ECO:0000256" key="2">
    <source>
        <dbReference type="ARBA" id="ARBA00022980"/>
    </source>
</evidence>
<dbReference type="Pfam" id="PF00135">
    <property type="entry name" value="COesterase"/>
    <property type="match status" value="1"/>
</dbReference>
<dbReference type="InterPro" id="IPR008991">
    <property type="entry name" value="Translation_prot_SH3-like_sf"/>
</dbReference>
<proteinExistence type="inferred from homology"/>
<dbReference type="Gene3D" id="1.10.10.60">
    <property type="entry name" value="Homeodomain-like"/>
    <property type="match status" value="1"/>
</dbReference>
<dbReference type="Gene3D" id="2.30.30.30">
    <property type="match status" value="1"/>
</dbReference>
<reference evidence="6 7" key="1">
    <citation type="submission" date="2017-03" db="EMBL/GenBank/DDBJ databases">
        <title>Genomes of endolithic fungi from Antarctica.</title>
        <authorList>
            <person name="Coleine C."/>
            <person name="Masonjones S."/>
            <person name="Stajich J.E."/>
        </authorList>
    </citation>
    <scope>NUCLEOTIDE SEQUENCE [LARGE SCALE GENOMIC DNA]</scope>
    <source>
        <strain evidence="6 7">CCFEE 6315</strain>
    </source>
</reference>
<name>A0A4U0TN86_9PEZI</name>
<dbReference type="PROSITE" id="PS01108">
    <property type="entry name" value="RIBOSOMAL_L24"/>
    <property type="match status" value="1"/>
</dbReference>
<evidence type="ECO:0000256" key="3">
    <source>
        <dbReference type="ARBA" id="ARBA00023274"/>
    </source>
</evidence>
<dbReference type="CDD" id="cd06089">
    <property type="entry name" value="KOW_RPL26"/>
    <property type="match status" value="1"/>
</dbReference>
<dbReference type="Pfam" id="PF16282">
    <property type="entry name" value="SANT_DAMP1_like"/>
    <property type="match status" value="1"/>
</dbReference>
<dbReference type="PANTHER" id="PTHR11559">
    <property type="entry name" value="CARBOXYLESTERASE"/>
    <property type="match status" value="1"/>
</dbReference>
<feature type="region of interest" description="Disordered" evidence="4">
    <location>
        <begin position="1"/>
        <end position="51"/>
    </location>
</feature>
<dbReference type="EMBL" id="NAJL01000055">
    <property type="protein sequence ID" value="TKA23461.1"/>
    <property type="molecule type" value="Genomic_DNA"/>
</dbReference>
<dbReference type="Gene3D" id="3.40.50.1820">
    <property type="entry name" value="alpha/beta hydrolase"/>
    <property type="match status" value="1"/>
</dbReference>
<dbReference type="InterPro" id="IPR050309">
    <property type="entry name" value="Type-B_Carboxylest/Lipase"/>
</dbReference>
<protein>
    <recommendedName>
        <fullName evidence="5">Myb-like domain-containing protein</fullName>
    </recommendedName>
</protein>
<dbReference type="InterPro" id="IPR032563">
    <property type="entry name" value="DAMP1_SANT-like"/>
</dbReference>
<feature type="region of interest" description="Disordered" evidence="4">
    <location>
        <begin position="972"/>
        <end position="1000"/>
    </location>
</feature>
<feature type="domain" description="Myb-like" evidence="5">
    <location>
        <begin position="112"/>
        <end position="165"/>
    </location>
</feature>
<sequence length="1309" mass="146889">MATGADIRAALGEQMSASTTPQPRPAPQASTKARPSAPTIKPRRFKKPPLRARVRSAHWTFEASPTYSRQDQLAFRRWNREAPPGSASQTSDRFAKYNVAPDVPTYDPETYEKELADPAWTKEETDYLMETYRECNGKWPVVADRYISTNQRSMEDLKARFYHISAKTLSIQTPISSMTGPEYNLYEMLKAFDPHKEASRKKLAEGHLSRPRDEVDEETVLLGELQRIMLHQSTLDAEREDLRRRLHHPQADSSSYQYSTSTALTALWQQLLAADRARKVQRLRPAEVQPRPSQAQAAAPPPAASEQNDTPSELSKADLARFGVVLAQEKLPTGISFASDRLSKPRVAKSTAQTDKIATILQHIGVPELIPLPTIPVIEQFEAIMSKVHALLDMRKLAEKEEQELRVRQAEVTHKSSASLFAGILLLAQLAAAVKPMVHLDYSAYAGTSLPNGVTQWLGIRYAAPPLGNLRFAAPQPPLASNGTVVQANAHGPLCLATDAGPPSDENSEDCLYMDIYAPSNTTKWSKLPIYFFIQGGGFNTNSNPNFNGSGLIKASGNNIVVVNFNYRVGPYGFLASKEVYADGSINNGLKDQRQALHWVQKYIHHFSGDPCHVTIGGDSAGAQSVDLHVTAYGGRDDGLFHATAAESQSFSGLRTIGESQFSYDNLVIRTNCVDSVDTLACLRNISAADLQAVNFNTPFPGGQNPPLYMYGPVLDFDFITDYTYRAYAQGRFVHVPAIAGDTTNEGTIFTPKNASSIGDSDTFMKDNFPTFTIPQLRLWNSLYPVEGTPTFPDSGRYWRQVSNGYGELRYTCPGIFVSEVYAKENVEANWNYRWNVIDPPAAASGYGVSHTIEVNAIWGPENVGGGAPDSYMQGGINHPIVDVVQGYWTSFIRCYNPNTHRLPGTPEWRAWTREEEYVRLMFQTNATHMEGVPQAQQAKCRQLQHIGARPPSLTMQKIIQRTQRAERAAARKTAKAREHRQRGESWERSQTLNRQRRSAIDNIREAQRARKEDWALGPLAPRRDVGEKKATYGAMDVFTYQLPELDPEARPKWMHISVGDRVVVIRGRERGKIGTVDDVTQERASVRVKGVNVVDLNVPAWLQQEVSAGEEPTPVQAMARPLSMHDVRLVYPLPDPETGIPRDVIIDRLVHVNYTFDKSKKEWTQGDRLIPGTNTLIPWPEKTEPHMEEHDIDTPRFTVDEQTNRTCLLHVPMPLGVIDELRNKYSRFRTRHDWEYIDRKEQEDLRSEKRRELAKGMRTPLQELAEVRRRQKEEERQAELSPDQLARIGEVIASERAKGTRALQQGLA</sequence>
<dbReference type="InterPro" id="IPR029058">
    <property type="entry name" value="AB_hydrolase_fold"/>
</dbReference>
<dbReference type="SUPFAM" id="SSF50104">
    <property type="entry name" value="Translation proteins SH3-like domain"/>
    <property type="match status" value="1"/>
</dbReference>
<dbReference type="Pfam" id="PF22682">
    <property type="entry name" value="Ribosomal_uL24m-like"/>
    <property type="match status" value="1"/>
</dbReference>
<dbReference type="SUPFAM" id="SSF53474">
    <property type="entry name" value="alpha/beta-Hydrolases"/>
    <property type="match status" value="1"/>
</dbReference>
<feature type="region of interest" description="Disordered" evidence="4">
    <location>
        <begin position="283"/>
        <end position="313"/>
    </location>
</feature>
<dbReference type="SMART" id="SM00739">
    <property type="entry name" value="KOW"/>
    <property type="match status" value="1"/>
</dbReference>
<evidence type="ECO:0000256" key="1">
    <source>
        <dbReference type="ARBA" id="ARBA00010618"/>
    </source>
</evidence>
<dbReference type="InterPro" id="IPR014722">
    <property type="entry name" value="Rib_uL2_dom2"/>
</dbReference>
<dbReference type="PROSITE" id="PS50090">
    <property type="entry name" value="MYB_LIKE"/>
    <property type="match status" value="1"/>
</dbReference>
<evidence type="ECO:0000259" key="5">
    <source>
        <dbReference type="PROSITE" id="PS50090"/>
    </source>
</evidence>
<dbReference type="GO" id="GO:0003735">
    <property type="term" value="F:structural constituent of ribosome"/>
    <property type="evidence" value="ECO:0007669"/>
    <property type="project" value="InterPro"/>
</dbReference>
<feature type="compositionally biased region" description="Basic residues" evidence="4">
    <location>
        <begin position="972"/>
        <end position="981"/>
    </location>
</feature>
<accession>A0A4U0TN86</accession>
<dbReference type="InterPro" id="IPR001005">
    <property type="entry name" value="SANT/Myb"/>
</dbReference>
<dbReference type="InterPro" id="IPR009057">
    <property type="entry name" value="Homeodomain-like_sf"/>
</dbReference>
<dbReference type="InterPro" id="IPR005824">
    <property type="entry name" value="KOW"/>
</dbReference>
<comment type="caution">
    <text evidence="6">The sequence shown here is derived from an EMBL/GenBank/DDBJ whole genome shotgun (WGS) entry which is preliminary data.</text>
</comment>
<keyword evidence="7" id="KW-1185">Reference proteome</keyword>
<dbReference type="OrthoDB" id="408631at2759"/>
<evidence type="ECO:0000313" key="6">
    <source>
        <dbReference type="EMBL" id="TKA23461.1"/>
    </source>
</evidence>
<dbReference type="InterPro" id="IPR002018">
    <property type="entry name" value="CarbesteraseB"/>
</dbReference>
<dbReference type="InterPro" id="IPR041988">
    <property type="entry name" value="Ribosomal_uL24_KOW"/>
</dbReference>
<organism evidence="6 7">
    <name type="scientific">Salinomyces thailandicus</name>
    <dbReference type="NCBI Taxonomy" id="706561"/>
    <lineage>
        <taxon>Eukaryota</taxon>
        <taxon>Fungi</taxon>
        <taxon>Dikarya</taxon>
        <taxon>Ascomycota</taxon>
        <taxon>Pezizomycotina</taxon>
        <taxon>Dothideomycetes</taxon>
        <taxon>Dothideomycetidae</taxon>
        <taxon>Mycosphaerellales</taxon>
        <taxon>Teratosphaeriaceae</taxon>
        <taxon>Salinomyces</taxon>
    </lineage>
</organism>
<keyword evidence="3" id="KW-0687">Ribonucleoprotein</keyword>